<dbReference type="RefSeq" id="XP_024743732.1">
    <property type="nucleotide sequence ID" value="XM_024882385.1"/>
</dbReference>
<name>A0A2J6TV43_9HELO</name>
<keyword evidence="3" id="KW-1185">Reference proteome</keyword>
<evidence type="ECO:0000256" key="1">
    <source>
        <dbReference type="SAM" id="MobiDB-lite"/>
    </source>
</evidence>
<feature type="compositionally biased region" description="Polar residues" evidence="1">
    <location>
        <begin position="101"/>
        <end position="110"/>
    </location>
</feature>
<reference evidence="2 3" key="1">
    <citation type="submission" date="2016-04" db="EMBL/GenBank/DDBJ databases">
        <title>A degradative enzymes factory behind the ericoid mycorrhizal symbiosis.</title>
        <authorList>
            <consortium name="DOE Joint Genome Institute"/>
            <person name="Martino E."/>
            <person name="Morin E."/>
            <person name="Grelet G."/>
            <person name="Kuo A."/>
            <person name="Kohler A."/>
            <person name="Daghino S."/>
            <person name="Barry K."/>
            <person name="Choi C."/>
            <person name="Cichocki N."/>
            <person name="Clum A."/>
            <person name="Copeland A."/>
            <person name="Hainaut M."/>
            <person name="Haridas S."/>
            <person name="Labutti K."/>
            <person name="Lindquist E."/>
            <person name="Lipzen A."/>
            <person name="Khouja H.-R."/>
            <person name="Murat C."/>
            <person name="Ohm R."/>
            <person name="Olson A."/>
            <person name="Spatafora J."/>
            <person name="Veneault-Fourrey C."/>
            <person name="Henrissat B."/>
            <person name="Grigoriev I."/>
            <person name="Martin F."/>
            <person name="Perotto S."/>
        </authorList>
    </citation>
    <scope>NUCLEOTIDE SEQUENCE [LARGE SCALE GENOMIC DNA]</scope>
    <source>
        <strain evidence="2 3">E</strain>
    </source>
</reference>
<dbReference type="EMBL" id="KZ613743">
    <property type="protein sequence ID" value="PMD66828.1"/>
    <property type="molecule type" value="Genomic_DNA"/>
</dbReference>
<dbReference type="AlphaFoldDB" id="A0A2J6TV43"/>
<dbReference type="Proteomes" id="UP000235371">
    <property type="component" value="Unassembled WGS sequence"/>
</dbReference>
<feature type="region of interest" description="Disordered" evidence="1">
    <location>
        <begin position="1"/>
        <end position="179"/>
    </location>
</feature>
<organism evidence="2 3">
    <name type="scientific">Hyaloscypha bicolor E</name>
    <dbReference type="NCBI Taxonomy" id="1095630"/>
    <lineage>
        <taxon>Eukaryota</taxon>
        <taxon>Fungi</taxon>
        <taxon>Dikarya</taxon>
        <taxon>Ascomycota</taxon>
        <taxon>Pezizomycotina</taxon>
        <taxon>Leotiomycetes</taxon>
        <taxon>Helotiales</taxon>
        <taxon>Hyaloscyphaceae</taxon>
        <taxon>Hyaloscypha</taxon>
        <taxon>Hyaloscypha bicolor</taxon>
    </lineage>
</organism>
<proteinExistence type="predicted"/>
<dbReference type="OrthoDB" id="4760831at2759"/>
<feature type="compositionally biased region" description="Polar residues" evidence="1">
    <location>
        <begin position="70"/>
        <end position="90"/>
    </location>
</feature>
<gene>
    <name evidence="2" type="ORF">K444DRAFT_624299</name>
</gene>
<dbReference type="GeneID" id="36590462"/>
<dbReference type="InParanoid" id="A0A2J6TV43"/>
<feature type="compositionally biased region" description="Acidic residues" evidence="1">
    <location>
        <begin position="517"/>
        <end position="533"/>
    </location>
</feature>
<evidence type="ECO:0000313" key="2">
    <source>
        <dbReference type="EMBL" id="PMD66828.1"/>
    </source>
</evidence>
<accession>A0A2J6TV43</accession>
<protein>
    <submittedName>
        <fullName evidence="2">Uncharacterized protein</fullName>
    </submittedName>
</protein>
<feature type="region of interest" description="Disordered" evidence="1">
    <location>
        <begin position="514"/>
        <end position="533"/>
    </location>
</feature>
<sequence>MDGQPRTTVVGRPKSSQYPRSRITRDGETAMNGQIMADGKSGYGAAAREHWKRSPSPRPTIADEDLLENRQPSNSDSSGRGVNLAPNTNDTGKKEVACTRCKNSFPSNNKLHQHIREGSCKSVQPKGGSDAEDFRQQPNSTWIANGRGASKTVKEKAANEGEAENTSSNAKEERWGDSNSKCSDFTSPFGYIPPPLNFRNKTRDVSSKFDQLVQNGALNSKEILLLEKSRGLEFLVHLTHLESMASTKTWKTIANQVDGIPKTEIDQDYPYCTVHALLIRWEDGDLDFDWAINGLREVFKDQFGFHLVSSFKIPSNRPYEALESKLQYFKEAHSSKSRLLIVYYIGHGYLDLQNRMHWCATSSRDSPTLDWYALQVGLERTESDVLILLHACCSAGASNLSHEPKLNRGGRTEIIAACSFKSTTSDASFTKTLIGELKRMAQNDSNFGECISATLPDGDDPGIMLISNDSFSTPVYISLSNDFRQASIPIKRFGPLKPLRRIRSRDSFRTFLRGAMAEEEHDEDVPGSEDIDP</sequence>
<evidence type="ECO:0000313" key="3">
    <source>
        <dbReference type="Proteomes" id="UP000235371"/>
    </source>
</evidence>